<protein>
    <submittedName>
        <fullName evidence="2">Uncharacterized protein</fullName>
    </submittedName>
</protein>
<gene>
    <name evidence="2" type="ORF">SPI_07295</name>
</gene>
<feature type="region of interest" description="Disordered" evidence="1">
    <location>
        <begin position="1"/>
        <end position="125"/>
    </location>
</feature>
<feature type="compositionally biased region" description="Basic and acidic residues" evidence="1">
    <location>
        <begin position="281"/>
        <end position="297"/>
    </location>
</feature>
<accession>A0A167QH24</accession>
<evidence type="ECO:0000313" key="3">
    <source>
        <dbReference type="Proteomes" id="UP000076874"/>
    </source>
</evidence>
<keyword evidence="3" id="KW-1185">Reference proteome</keyword>
<evidence type="ECO:0000313" key="2">
    <source>
        <dbReference type="EMBL" id="OAA57636.1"/>
    </source>
</evidence>
<feature type="compositionally biased region" description="Basic and acidic residues" evidence="1">
    <location>
        <begin position="62"/>
        <end position="71"/>
    </location>
</feature>
<evidence type="ECO:0000256" key="1">
    <source>
        <dbReference type="SAM" id="MobiDB-lite"/>
    </source>
</evidence>
<feature type="region of interest" description="Disordered" evidence="1">
    <location>
        <begin position="259"/>
        <end position="321"/>
    </location>
</feature>
<dbReference type="Proteomes" id="UP000076874">
    <property type="component" value="Unassembled WGS sequence"/>
</dbReference>
<dbReference type="AlphaFoldDB" id="A0A167QH24"/>
<feature type="compositionally biased region" description="Polar residues" evidence="1">
    <location>
        <begin position="405"/>
        <end position="425"/>
    </location>
</feature>
<feature type="region of interest" description="Disordered" evidence="1">
    <location>
        <begin position="397"/>
        <end position="430"/>
    </location>
</feature>
<organism evidence="2 3">
    <name type="scientific">Niveomyces insectorum RCEF 264</name>
    <dbReference type="NCBI Taxonomy" id="1081102"/>
    <lineage>
        <taxon>Eukaryota</taxon>
        <taxon>Fungi</taxon>
        <taxon>Dikarya</taxon>
        <taxon>Ascomycota</taxon>
        <taxon>Pezizomycotina</taxon>
        <taxon>Sordariomycetes</taxon>
        <taxon>Hypocreomycetidae</taxon>
        <taxon>Hypocreales</taxon>
        <taxon>Cordycipitaceae</taxon>
        <taxon>Niveomyces</taxon>
    </lineage>
</organism>
<dbReference type="EMBL" id="AZHD01000014">
    <property type="protein sequence ID" value="OAA57636.1"/>
    <property type="molecule type" value="Genomic_DNA"/>
</dbReference>
<comment type="caution">
    <text evidence="2">The sequence shown here is derived from an EMBL/GenBank/DDBJ whole genome shotgun (WGS) entry which is preliminary data.</text>
</comment>
<sequence length="471" mass="50867">MKASDDERFLTVSPTAAPRNRSRTAASIIRSFSAPVGVNNDDPGEETKEDELAGQSSVQCASKEKRYRSDLHSAALHRRPRAASHAPDGKQPRLATEGCHIDEEGPGSGEQRNDGNPALETNPPGTRIELESVRFESQQDESFYFRKRTGHPKSPAILNESEIEQTSKDGTAAPSESHNDVQISRIDHMAPQSPFVENNTYSTSDEAAEAVPEPTDDFFGTTNNANEDMVVPAVSNDDTALISPGYGVAVETNIVHDGSLMHEKPDSNNEGEAEAVNSPRDVTHRSLRDALQTDKGHALQRGSSLSREEAPPLASSRSDSLKTIFDGPAVEPFGSIVIAQDGSGTADSPRIASPSDVGEGRLATQDQSPWDKMQVVTSESAWKTLADNDTWTSKTKVLSREDQTQEGTSQPKVAATEVQSPWSKDTSGHLALPVRASPNPSLEKNITAHSRPNLTQTLSQNPIILFVFQSS</sequence>
<feature type="region of interest" description="Disordered" evidence="1">
    <location>
        <begin position="340"/>
        <end position="368"/>
    </location>
</feature>
<name>A0A167QH24_9HYPO</name>
<proteinExistence type="predicted"/>
<reference evidence="2 3" key="1">
    <citation type="journal article" date="2016" name="Genome Biol. Evol.">
        <title>Divergent and convergent evolution of fungal pathogenicity.</title>
        <authorList>
            <person name="Shang Y."/>
            <person name="Xiao G."/>
            <person name="Zheng P."/>
            <person name="Cen K."/>
            <person name="Zhan S."/>
            <person name="Wang C."/>
        </authorList>
    </citation>
    <scope>NUCLEOTIDE SEQUENCE [LARGE SCALE GENOMIC DNA]</scope>
    <source>
        <strain evidence="2 3">RCEF 264</strain>
    </source>
</reference>